<dbReference type="SUPFAM" id="SSF64356">
    <property type="entry name" value="SNARE-like"/>
    <property type="match status" value="1"/>
</dbReference>
<dbReference type="InterPro" id="IPR011012">
    <property type="entry name" value="Longin-like_dom_sf"/>
</dbReference>
<dbReference type="PROSITE" id="PS00990">
    <property type="entry name" value="CLAT_ADAPTOR_M_1"/>
    <property type="match status" value="1"/>
</dbReference>
<organism evidence="7 8">
    <name type="scientific">Micromonas commoda (strain RCC299 / NOUM17 / CCMP2709)</name>
    <name type="common">Picoplanktonic green alga</name>
    <dbReference type="NCBI Taxonomy" id="296587"/>
    <lineage>
        <taxon>Eukaryota</taxon>
        <taxon>Viridiplantae</taxon>
        <taxon>Chlorophyta</taxon>
        <taxon>Mamiellophyceae</taxon>
        <taxon>Mamiellales</taxon>
        <taxon>Mamiellaceae</taxon>
        <taxon>Micromonas</taxon>
    </lineage>
</organism>
<dbReference type="OrthoDB" id="10259133at2759"/>
<dbReference type="RefSeq" id="XP_002500501.1">
    <property type="nucleotide sequence ID" value="XM_002500455.1"/>
</dbReference>
<evidence type="ECO:0000256" key="2">
    <source>
        <dbReference type="ARBA" id="ARBA00022448"/>
    </source>
</evidence>
<evidence type="ECO:0000256" key="5">
    <source>
        <dbReference type="PIRNR" id="PIRNR005992"/>
    </source>
</evidence>
<comment type="similarity">
    <text evidence="5">Belongs to the adaptor complexes medium subunit family.</text>
</comment>
<comment type="subcellular location">
    <subcellularLocation>
        <location evidence="1">Endomembrane system</location>
    </subcellularLocation>
</comment>
<feature type="domain" description="MHD" evidence="6">
    <location>
        <begin position="178"/>
        <end position="436"/>
    </location>
</feature>
<dbReference type="GeneID" id="8242117"/>
<keyword evidence="4" id="KW-0472">Membrane</keyword>
<dbReference type="InterPro" id="IPR050431">
    <property type="entry name" value="Adaptor_comp_med_subunit"/>
</dbReference>
<dbReference type="InterPro" id="IPR001392">
    <property type="entry name" value="Clathrin_mu"/>
</dbReference>
<proteinExistence type="inferred from homology"/>
<dbReference type="PROSITE" id="PS51072">
    <property type="entry name" value="MHD"/>
    <property type="match status" value="1"/>
</dbReference>
<dbReference type="SUPFAM" id="SSF49447">
    <property type="entry name" value="Second domain of Mu2 adaptin subunit (ap50) of ap2 adaptor"/>
    <property type="match status" value="1"/>
</dbReference>
<dbReference type="Pfam" id="PF01217">
    <property type="entry name" value="Clat_adaptor_s"/>
    <property type="match status" value="1"/>
</dbReference>
<keyword evidence="3 5" id="KW-0653">Protein transport</keyword>
<dbReference type="Gene3D" id="2.60.40.1170">
    <property type="entry name" value="Mu homology domain, subdomain B"/>
    <property type="match status" value="2"/>
</dbReference>
<evidence type="ECO:0000256" key="4">
    <source>
        <dbReference type="ARBA" id="ARBA00023136"/>
    </source>
</evidence>
<dbReference type="GO" id="GO:0006886">
    <property type="term" value="P:intracellular protein transport"/>
    <property type="evidence" value="ECO:0007669"/>
    <property type="project" value="UniProtKB-UniRule"/>
</dbReference>
<name>C1E1K9_MICCC</name>
<dbReference type="CDD" id="cd09250">
    <property type="entry name" value="AP-1_Mu1_Cterm"/>
    <property type="match status" value="1"/>
</dbReference>
<dbReference type="Pfam" id="PF00928">
    <property type="entry name" value="Adap_comp_sub"/>
    <property type="match status" value="1"/>
</dbReference>
<dbReference type="GO" id="GO:0012505">
    <property type="term" value="C:endomembrane system"/>
    <property type="evidence" value="ECO:0007669"/>
    <property type="project" value="UniProtKB-SubCell"/>
</dbReference>
<dbReference type="CDD" id="cd14835">
    <property type="entry name" value="AP1_Mu_N"/>
    <property type="match status" value="1"/>
</dbReference>
<dbReference type="PANTHER" id="PTHR10529">
    <property type="entry name" value="AP COMPLEX SUBUNIT MU"/>
    <property type="match status" value="1"/>
</dbReference>
<dbReference type="Gene3D" id="3.30.450.60">
    <property type="match status" value="1"/>
</dbReference>
<keyword evidence="2 5" id="KW-0813">Transport</keyword>
<dbReference type="GO" id="GO:0016192">
    <property type="term" value="P:vesicle-mediated transport"/>
    <property type="evidence" value="ECO:0007669"/>
    <property type="project" value="InterPro"/>
</dbReference>
<dbReference type="OMA" id="DMNEIDY"/>
<gene>
    <name evidence="7" type="ORF">MICPUN_52211</name>
</gene>
<dbReference type="PROSITE" id="PS00991">
    <property type="entry name" value="CLAT_ADAPTOR_M_2"/>
    <property type="match status" value="1"/>
</dbReference>
<dbReference type="PIRSF" id="PIRSF005992">
    <property type="entry name" value="Clathrin_mu"/>
    <property type="match status" value="1"/>
</dbReference>
<evidence type="ECO:0000313" key="7">
    <source>
        <dbReference type="EMBL" id="ACO61759.1"/>
    </source>
</evidence>
<dbReference type="InterPro" id="IPR018240">
    <property type="entry name" value="Clathrin_mu_CS"/>
</dbReference>
<dbReference type="STRING" id="296587.C1E1K9"/>
<dbReference type="FunFam" id="3.30.450.60:FF:000002">
    <property type="entry name" value="AP-2 complex subunit mu, putative"/>
    <property type="match status" value="1"/>
</dbReference>
<dbReference type="InterPro" id="IPR036168">
    <property type="entry name" value="AP2_Mu_C_sf"/>
</dbReference>
<dbReference type="EMBL" id="CP001324">
    <property type="protein sequence ID" value="ACO61759.1"/>
    <property type="molecule type" value="Genomic_DNA"/>
</dbReference>
<dbReference type="InterPro" id="IPR028565">
    <property type="entry name" value="MHD"/>
</dbReference>
<evidence type="ECO:0000256" key="3">
    <source>
        <dbReference type="ARBA" id="ARBA00022927"/>
    </source>
</evidence>
<dbReference type="InterPro" id="IPR022775">
    <property type="entry name" value="AP_mu_sigma_su"/>
</dbReference>
<sequence>MALFGAGGSPAVCSSLYILDSNLKTLLMRDWRGDTNPSMVERFVSIVNNAESESELKPIIYDDEIQTSFTYIRHRDLYFLALTRTNANAVALLTFLHRLVDIFTHYFKELKEESIRDNFVIIYELLDEVMDNGYPQFTEAKILSEFITVGAHELQAPKAPMAVTNAVSWRSEGLRYQKNEVFLDVVESCNCVVNANGQIVNSEVNGALRMRTQLSGMPECKLGLNDKVMLQAQNKSTRGKSVELEDIKFHQCVRLARFESDRTISFIPPDGQFDLMNYRITTPVKPLIWVEAKVTRPSRSRVEYSVKLRTQFKSRLNATGIEVKLPVPGDATTPEVKAALGSVTYAPEQEAMLWKIKTVPGEKVVEMRAKFSLPSVSALEDDGPRQKKPPVMVKFEVPYFTVSGVQVRFLKVIEKSGYQALPWVRYITKAGTYEFRLDHQSS</sequence>
<reference evidence="7 8" key="1">
    <citation type="journal article" date="2009" name="Science">
        <title>Green evolution and dynamic adaptations revealed by genomes of the marine picoeukaryotes Micromonas.</title>
        <authorList>
            <person name="Worden A.Z."/>
            <person name="Lee J.H."/>
            <person name="Mock T."/>
            <person name="Rouze P."/>
            <person name="Simmons M.P."/>
            <person name="Aerts A.L."/>
            <person name="Allen A.E."/>
            <person name="Cuvelier M.L."/>
            <person name="Derelle E."/>
            <person name="Everett M.V."/>
            <person name="Foulon E."/>
            <person name="Grimwood J."/>
            <person name="Gundlach H."/>
            <person name="Henrissat B."/>
            <person name="Napoli C."/>
            <person name="McDonald S.M."/>
            <person name="Parker M.S."/>
            <person name="Rombauts S."/>
            <person name="Salamov A."/>
            <person name="Von Dassow P."/>
            <person name="Badger J.H."/>
            <person name="Coutinho P.M."/>
            <person name="Demir E."/>
            <person name="Dubchak I."/>
            <person name="Gentemann C."/>
            <person name="Eikrem W."/>
            <person name="Gready J.E."/>
            <person name="John U."/>
            <person name="Lanier W."/>
            <person name="Lindquist E.A."/>
            <person name="Lucas S."/>
            <person name="Mayer K.F."/>
            <person name="Moreau H."/>
            <person name="Not F."/>
            <person name="Otillar R."/>
            <person name="Panaud O."/>
            <person name="Pangilinan J."/>
            <person name="Paulsen I."/>
            <person name="Piegu B."/>
            <person name="Poliakov A."/>
            <person name="Robbens S."/>
            <person name="Schmutz J."/>
            <person name="Toulza E."/>
            <person name="Wyss T."/>
            <person name="Zelensky A."/>
            <person name="Zhou K."/>
            <person name="Armbrust E.V."/>
            <person name="Bhattacharya D."/>
            <person name="Goodenough U.W."/>
            <person name="Van de Peer Y."/>
            <person name="Grigoriev I.V."/>
        </authorList>
    </citation>
    <scope>NUCLEOTIDE SEQUENCE [LARGE SCALE GENOMIC DNA]</scope>
    <source>
        <strain evidence="8">RCC299 / NOUM17</strain>
    </source>
</reference>
<dbReference type="InParanoid" id="C1E1K9"/>
<evidence type="ECO:0000259" key="6">
    <source>
        <dbReference type="PROSITE" id="PS51072"/>
    </source>
</evidence>
<keyword evidence="8" id="KW-1185">Reference proteome</keyword>
<dbReference type="eggNOG" id="KOG0937">
    <property type="taxonomic scope" value="Eukaryota"/>
</dbReference>
<dbReference type="KEGG" id="mis:MICPUN_52211"/>
<protein>
    <recommendedName>
        <fullName evidence="6">MHD domain-containing protein</fullName>
    </recommendedName>
</protein>
<accession>C1E1K9</accession>
<dbReference type="GO" id="GO:0030131">
    <property type="term" value="C:clathrin adaptor complex"/>
    <property type="evidence" value="ECO:0007669"/>
    <property type="project" value="UniProtKB-UniRule"/>
</dbReference>
<dbReference type="PRINTS" id="PR00314">
    <property type="entry name" value="CLATHRINADPT"/>
</dbReference>
<evidence type="ECO:0000313" key="8">
    <source>
        <dbReference type="Proteomes" id="UP000002009"/>
    </source>
</evidence>
<dbReference type="Proteomes" id="UP000002009">
    <property type="component" value="Chromosome 3"/>
</dbReference>
<dbReference type="AlphaFoldDB" id="C1E1K9"/>
<evidence type="ECO:0000256" key="1">
    <source>
        <dbReference type="ARBA" id="ARBA00004308"/>
    </source>
</evidence>
<dbReference type="FunCoup" id="C1E1K9">
    <property type="interactions" value="1931"/>
</dbReference>